<name>A0A1H7R515_9GAMM</name>
<dbReference type="InterPro" id="IPR052026">
    <property type="entry name" value="ExeA_AAA_ATPase_DNA-bind"/>
</dbReference>
<accession>A0A1H7R515</accession>
<reference evidence="2" key="1">
    <citation type="submission" date="2016-10" db="EMBL/GenBank/DDBJ databases">
        <authorList>
            <person name="Varghese N."/>
            <person name="Submissions S."/>
        </authorList>
    </citation>
    <scope>NUCLEOTIDE SEQUENCE [LARGE SCALE GENOMIC DNA]</scope>
    <source>
        <strain evidence="2">DSM 241</strain>
    </source>
</reference>
<dbReference type="PANTHER" id="PTHR35894:SF1">
    <property type="entry name" value="PHOSPHORIBULOKINASE _ URIDINE KINASE FAMILY"/>
    <property type="match status" value="1"/>
</dbReference>
<dbReference type="STRING" id="1396821.SAMN05444515_12059"/>
<protein>
    <recommendedName>
        <fullName evidence="3">AAA domain-containing protein</fullName>
    </recommendedName>
</protein>
<evidence type="ECO:0000313" key="1">
    <source>
        <dbReference type="EMBL" id="SEL55219.1"/>
    </source>
</evidence>
<proteinExistence type="predicted"/>
<dbReference type="RefSeq" id="WP_090255438.1">
    <property type="nucleotide sequence ID" value="NZ_FOAA01000020.1"/>
</dbReference>
<dbReference type="Proteomes" id="UP000199256">
    <property type="component" value="Unassembled WGS sequence"/>
</dbReference>
<dbReference type="PANTHER" id="PTHR35894">
    <property type="entry name" value="GENERAL SECRETION PATHWAY PROTEIN A-RELATED"/>
    <property type="match status" value="1"/>
</dbReference>
<keyword evidence="2" id="KW-1185">Reference proteome</keyword>
<dbReference type="AlphaFoldDB" id="A0A1H7R515"/>
<dbReference type="OrthoDB" id="9780149at2"/>
<evidence type="ECO:0008006" key="3">
    <source>
        <dbReference type="Google" id="ProtNLM"/>
    </source>
</evidence>
<sequence length="220" mass="24547">MYCKHFGLTAYPFEPTVASEDLFESQTLREAQARLRHLLQLRGISLLTGEAGNGKTTACRRITSSLHPGLYRTFYPPHHRQRTWTCTSPSPGNWDCPPNVTAPVPSAWCVPRSPDSLLFPRLFPASFPTQILAAGRRFSRIMPSGGRFLEGERMREAGGDLRIEAQGEPATEIHFGMAVRGEQGKRWETPVIESQIFCIRSGSSTHQPVPCAPRRECRAA</sequence>
<evidence type="ECO:0000313" key="2">
    <source>
        <dbReference type="Proteomes" id="UP000199256"/>
    </source>
</evidence>
<organism evidence="1 2">
    <name type="scientific">Ectothiorhodospira marina</name>
    <dbReference type="NCBI Taxonomy" id="1396821"/>
    <lineage>
        <taxon>Bacteria</taxon>
        <taxon>Pseudomonadati</taxon>
        <taxon>Pseudomonadota</taxon>
        <taxon>Gammaproteobacteria</taxon>
        <taxon>Chromatiales</taxon>
        <taxon>Ectothiorhodospiraceae</taxon>
        <taxon>Ectothiorhodospira</taxon>
    </lineage>
</organism>
<dbReference type="EMBL" id="FOAA01000020">
    <property type="protein sequence ID" value="SEL55219.1"/>
    <property type="molecule type" value="Genomic_DNA"/>
</dbReference>
<gene>
    <name evidence="1" type="ORF">SAMN05444515_12059</name>
</gene>